<dbReference type="Gene3D" id="3.40.50.300">
    <property type="entry name" value="P-loop containing nucleotide triphosphate hydrolases"/>
    <property type="match status" value="1"/>
</dbReference>
<organism evidence="2 3">
    <name type="scientific">Pseudomonas jilinensis</name>
    <dbReference type="NCBI Taxonomy" id="2078689"/>
    <lineage>
        <taxon>Bacteria</taxon>
        <taxon>Pseudomonadati</taxon>
        <taxon>Pseudomonadota</taxon>
        <taxon>Gammaproteobacteria</taxon>
        <taxon>Pseudomonadales</taxon>
        <taxon>Pseudomonadaceae</taxon>
        <taxon>Pseudomonas</taxon>
    </lineage>
</organism>
<dbReference type="OrthoDB" id="9797061at2"/>
<dbReference type="Proteomes" id="UP000265745">
    <property type="component" value="Unassembled WGS sequence"/>
</dbReference>
<name>A0A396RZK8_9PSED</name>
<dbReference type="InterPro" id="IPR049945">
    <property type="entry name" value="AAA_22"/>
</dbReference>
<dbReference type="RefSeq" id="WP_119700905.1">
    <property type="nucleotide sequence ID" value="NZ_QJSA01000004.1"/>
</dbReference>
<dbReference type="GO" id="GO:0016887">
    <property type="term" value="F:ATP hydrolysis activity"/>
    <property type="evidence" value="ECO:0007669"/>
    <property type="project" value="InterPro"/>
</dbReference>
<dbReference type="InterPro" id="IPR027417">
    <property type="entry name" value="P-loop_NTPase"/>
</dbReference>
<accession>A0A396RZK8</accession>
<dbReference type="SUPFAM" id="SSF52540">
    <property type="entry name" value="P-loop containing nucleoside triphosphate hydrolases"/>
    <property type="match status" value="1"/>
</dbReference>
<evidence type="ECO:0000313" key="3">
    <source>
        <dbReference type="Proteomes" id="UP000265745"/>
    </source>
</evidence>
<reference evidence="2 3" key="1">
    <citation type="submission" date="2018-06" db="EMBL/GenBank/DDBJ databases">
        <title>Pseudomonas jilinensis sp. nov., isolated from the production water of Jilin Oilfield in China.</title>
        <authorList>
            <person name="Wang J."/>
        </authorList>
    </citation>
    <scope>NUCLEOTIDE SEQUENCE [LARGE SCALE GENOMIC DNA]</scope>
    <source>
        <strain evidence="2 3">JS15-10A1</strain>
    </source>
</reference>
<evidence type="ECO:0000259" key="1">
    <source>
        <dbReference type="Pfam" id="PF13401"/>
    </source>
</evidence>
<keyword evidence="3" id="KW-1185">Reference proteome</keyword>
<comment type="caution">
    <text evidence="2">The sequence shown here is derived from an EMBL/GenBank/DDBJ whole genome shotgun (WGS) entry which is preliminary data.</text>
</comment>
<gene>
    <name evidence="2" type="ORF">C2846_05455</name>
</gene>
<dbReference type="EMBL" id="QJSA01000004">
    <property type="protein sequence ID" value="RHW21909.1"/>
    <property type="molecule type" value="Genomic_DNA"/>
</dbReference>
<feature type="domain" description="ORC1/DEAH AAA+ ATPase" evidence="1">
    <location>
        <begin position="37"/>
        <end position="148"/>
    </location>
</feature>
<evidence type="ECO:0000313" key="2">
    <source>
        <dbReference type="EMBL" id="RHW21909.1"/>
    </source>
</evidence>
<dbReference type="PANTHER" id="PTHR35894:SF5">
    <property type="entry name" value="MU-LIKE PROPHAGE FLUMU DNA TRANSPOSITION PROTEIN B"/>
    <property type="match status" value="1"/>
</dbReference>
<dbReference type="AlphaFoldDB" id="A0A396RZK8"/>
<dbReference type="PANTHER" id="PTHR35894">
    <property type="entry name" value="GENERAL SECRETION PATHWAY PROTEIN A-RELATED"/>
    <property type="match status" value="1"/>
</dbReference>
<dbReference type="Pfam" id="PF13401">
    <property type="entry name" value="AAA_22"/>
    <property type="match status" value="1"/>
</dbReference>
<proteinExistence type="predicted"/>
<protein>
    <submittedName>
        <fullName evidence="2">DNA transposition protein</fullName>
    </submittedName>
</protein>
<dbReference type="InterPro" id="IPR052026">
    <property type="entry name" value="ExeA_AAA_ATPase_DNA-bind"/>
</dbReference>
<sequence>MREINPTVNSPGLAQIANLGLCDIALERALSRTASLPGMVCFYGPSGYGKSMSAAWVANARRAYYVQARSVWSKKHTLKAILAEMGIRAAGTIPEMADQVAEELAASGRPLIIDEMDHLVDRGAVELVRDIYEASQAAILLIGEEMLPTKLKKYERVHGRVLSWVPAQPVSLEDARRLAPIYCPKVQLADDLLGHLVNLAHGSVRRVAVNLELVAETALTMGLDLVDRAAWGKRELYTGEAPKRRVG</sequence>